<evidence type="ECO:0000259" key="2">
    <source>
        <dbReference type="Pfam" id="PF03703"/>
    </source>
</evidence>
<dbReference type="AlphaFoldDB" id="A0A1F6MBP3"/>
<evidence type="ECO:0000313" key="4">
    <source>
        <dbReference type="Proteomes" id="UP000176413"/>
    </source>
</evidence>
<protein>
    <recommendedName>
        <fullName evidence="2">YdbS-like PH domain-containing protein</fullName>
    </recommendedName>
</protein>
<sequence length="147" mass="16899">MVVPVAVRMLLISVWTDMAISSQFNATLLLFSSMYYLSIGLFFFTYFVTFYLDLLIITNDRLLHIEQHGLFSRTIAELDLCNVQDVTSEVHGFFASLFNYGTLHIQTAGAVDKFIIRQIPYPEKLRQALLTLVDEDRKYHHQTKAAA</sequence>
<proteinExistence type="predicted"/>
<name>A0A1F6MBP3_9BACT</name>
<reference evidence="3 4" key="1">
    <citation type="journal article" date="2016" name="Nat. Commun.">
        <title>Thousands of microbial genomes shed light on interconnected biogeochemical processes in an aquifer system.</title>
        <authorList>
            <person name="Anantharaman K."/>
            <person name="Brown C.T."/>
            <person name="Hug L.A."/>
            <person name="Sharon I."/>
            <person name="Castelle C.J."/>
            <person name="Probst A.J."/>
            <person name="Thomas B.C."/>
            <person name="Singh A."/>
            <person name="Wilkins M.J."/>
            <person name="Karaoz U."/>
            <person name="Brodie E.L."/>
            <person name="Williams K.H."/>
            <person name="Hubbard S.S."/>
            <person name="Banfield J.F."/>
        </authorList>
    </citation>
    <scope>NUCLEOTIDE SEQUENCE [LARGE SCALE GENOMIC DNA]</scope>
</reference>
<dbReference type="Pfam" id="PF03703">
    <property type="entry name" value="bPH_2"/>
    <property type="match status" value="1"/>
</dbReference>
<feature type="domain" description="YdbS-like PH" evidence="2">
    <location>
        <begin position="57"/>
        <end position="128"/>
    </location>
</feature>
<evidence type="ECO:0000313" key="3">
    <source>
        <dbReference type="EMBL" id="OGH69082.1"/>
    </source>
</evidence>
<keyword evidence="1" id="KW-0472">Membrane</keyword>
<dbReference type="InterPro" id="IPR005182">
    <property type="entry name" value="YdbS-like_PH"/>
</dbReference>
<accession>A0A1F6MBP3</accession>
<comment type="caution">
    <text evidence="3">The sequence shown here is derived from an EMBL/GenBank/DDBJ whole genome shotgun (WGS) entry which is preliminary data.</text>
</comment>
<evidence type="ECO:0000256" key="1">
    <source>
        <dbReference type="SAM" id="Phobius"/>
    </source>
</evidence>
<feature type="transmembrane region" description="Helical" evidence="1">
    <location>
        <begin position="34"/>
        <end position="57"/>
    </location>
</feature>
<keyword evidence="1" id="KW-0812">Transmembrane</keyword>
<gene>
    <name evidence="3" type="ORF">A3D53_02415</name>
</gene>
<dbReference type="Proteomes" id="UP000176413">
    <property type="component" value="Unassembled WGS sequence"/>
</dbReference>
<dbReference type="EMBL" id="MFQA01000017">
    <property type="protein sequence ID" value="OGH69082.1"/>
    <property type="molecule type" value="Genomic_DNA"/>
</dbReference>
<organism evidence="3 4">
    <name type="scientific">Candidatus Magasanikbacteria bacterium RIFCSPHIGHO2_02_FULL_45_10</name>
    <dbReference type="NCBI Taxonomy" id="1798679"/>
    <lineage>
        <taxon>Bacteria</taxon>
        <taxon>Candidatus Magasanikiibacteriota</taxon>
    </lineage>
</organism>
<keyword evidence="1" id="KW-1133">Transmembrane helix</keyword>